<dbReference type="Pfam" id="PF02174">
    <property type="entry name" value="IRS"/>
    <property type="match status" value="1"/>
</dbReference>
<dbReference type="PANTHER" id="PTHR21636:SF2">
    <property type="entry name" value="PROTEIN DOK-7"/>
    <property type="match status" value="1"/>
</dbReference>
<proteinExistence type="predicted"/>
<feature type="region of interest" description="Disordered" evidence="1">
    <location>
        <begin position="615"/>
        <end position="649"/>
    </location>
</feature>
<feature type="compositionally biased region" description="Low complexity" evidence="1">
    <location>
        <begin position="917"/>
        <end position="929"/>
    </location>
</feature>
<dbReference type="InterPro" id="IPR011993">
    <property type="entry name" value="PH-like_dom_sf"/>
</dbReference>
<feature type="region of interest" description="Disordered" evidence="1">
    <location>
        <begin position="668"/>
        <end position="710"/>
    </location>
</feature>
<name>A0A482X6F3_LAOST</name>
<dbReference type="OrthoDB" id="6537982at2759"/>
<accession>A0A482X6F3</accession>
<dbReference type="SMART" id="SM01244">
    <property type="entry name" value="IRS"/>
    <property type="match status" value="1"/>
</dbReference>
<feature type="domain" description="IRS-type PTB" evidence="2">
    <location>
        <begin position="83"/>
        <end position="188"/>
    </location>
</feature>
<keyword evidence="4" id="KW-1185">Reference proteome</keyword>
<dbReference type="STRING" id="195883.A0A482X6F3"/>
<dbReference type="SMR" id="A0A482X6F3"/>
<evidence type="ECO:0000313" key="4">
    <source>
        <dbReference type="Proteomes" id="UP000291343"/>
    </source>
</evidence>
<dbReference type="PROSITE" id="PS51064">
    <property type="entry name" value="IRS_PTB"/>
    <property type="match status" value="1"/>
</dbReference>
<feature type="compositionally biased region" description="Basic and acidic residues" evidence="1">
    <location>
        <begin position="620"/>
        <end position="644"/>
    </location>
</feature>
<dbReference type="PANTHER" id="PTHR21636">
    <property type="entry name" value="PROTEIN DOK-7"/>
    <property type="match status" value="1"/>
</dbReference>
<dbReference type="Gene3D" id="2.30.29.30">
    <property type="entry name" value="Pleckstrin-homology domain (PH domain)/Phosphotyrosine-binding domain (PTB)"/>
    <property type="match status" value="2"/>
</dbReference>
<feature type="region of interest" description="Disordered" evidence="1">
    <location>
        <begin position="992"/>
        <end position="1016"/>
    </location>
</feature>
<feature type="region of interest" description="Disordered" evidence="1">
    <location>
        <begin position="870"/>
        <end position="931"/>
    </location>
</feature>
<evidence type="ECO:0000256" key="1">
    <source>
        <dbReference type="SAM" id="MobiDB-lite"/>
    </source>
</evidence>
<dbReference type="GO" id="GO:0007528">
    <property type="term" value="P:neuromuscular junction development"/>
    <property type="evidence" value="ECO:0007669"/>
    <property type="project" value="TreeGrafter"/>
</dbReference>
<feature type="region of interest" description="Disordered" evidence="1">
    <location>
        <begin position="1081"/>
        <end position="1115"/>
    </location>
</feature>
<reference evidence="3 4" key="1">
    <citation type="journal article" date="2017" name="Gigascience">
        <title>Genome sequence of the small brown planthopper, Laodelphax striatellus.</title>
        <authorList>
            <person name="Zhu J."/>
            <person name="Jiang F."/>
            <person name="Wang X."/>
            <person name="Yang P."/>
            <person name="Bao Y."/>
            <person name="Zhao W."/>
            <person name="Wang W."/>
            <person name="Lu H."/>
            <person name="Wang Q."/>
            <person name="Cui N."/>
            <person name="Li J."/>
            <person name="Chen X."/>
            <person name="Luo L."/>
            <person name="Yu J."/>
            <person name="Kang L."/>
            <person name="Cui F."/>
        </authorList>
    </citation>
    <scope>NUCLEOTIDE SEQUENCE [LARGE SCALE GENOMIC DNA]</scope>
    <source>
        <strain evidence="3">Lst14</strain>
    </source>
</reference>
<dbReference type="EMBL" id="QKKF02016774">
    <property type="protein sequence ID" value="RZF41293.1"/>
    <property type="molecule type" value="Genomic_DNA"/>
</dbReference>
<organism evidence="3 4">
    <name type="scientific">Laodelphax striatellus</name>
    <name type="common">Small brown planthopper</name>
    <name type="synonym">Delphax striatella</name>
    <dbReference type="NCBI Taxonomy" id="195883"/>
    <lineage>
        <taxon>Eukaryota</taxon>
        <taxon>Metazoa</taxon>
        <taxon>Ecdysozoa</taxon>
        <taxon>Arthropoda</taxon>
        <taxon>Hexapoda</taxon>
        <taxon>Insecta</taxon>
        <taxon>Pterygota</taxon>
        <taxon>Neoptera</taxon>
        <taxon>Paraneoptera</taxon>
        <taxon>Hemiptera</taxon>
        <taxon>Auchenorrhyncha</taxon>
        <taxon>Fulgoroidea</taxon>
        <taxon>Delphacidae</taxon>
        <taxon>Criomorphinae</taxon>
        <taxon>Laodelphax</taxon>
    </lineage>
</organism>
<dbReference type="GO" id="GO:0019901">
    <property type="term" value="F:protein kinase binding"/>
    <property type="evidence" value="ECO:0007669"/>
    <property type="project" value="InterPro"/>
</dbReference>
<dbReference type="SUPFAM" id="SSF50729">
    <property type="entry name" value="PH domain-like"/>
    <property type="match status" value="1"/>
</dbReference>
<dbReference type="InterPro" id="IPR002404">
    <property type="entry name" value="IRS_PTB"/>
</dbReference>
<evidence type="ECO:0000313" key="3">
    <source>
        <dbReference type="EMBL" id="RZF41293.1"/>
    </source>
</evidence>
<feature type="compositionally biased region" description="Basic and acidic residues" evidence="1">
    <location>
        <begin position="668"/>
        <end position="678"/>
    </location>
</feature>
<gene>
    <name evidence="3" type="ORF">LSTR_LSTR000007</name>
</gene>
<feature type="compositionally biased region" description="Low complexity" evidence="1">
    <location>
        <begin position="692"/>
        <end position="704"/>
    </location>
</feature>
<protein>
    <recommendedName>
        <fullName evidence="2">IRS-type PTB domain-containing protein</fullName>
    </recommendedName>
</protein>
<comment type="caution">
    <text evidence="3">The sequence shown here is derived from an EMBL/GenBank/DDBJ whole genome shotgun (WGS) entry which is preliminary data.</text>
</comment>
<feature type="compositionally biased region" description="Low complexity" evidence="1">
    <location>
        <begin position="1103"/>
        <end position="1115"/>
    </location>
</feature>
<dbReference type="InParanoid" id="A0A482X6F3"/>
<sequence length="1115" mass="123542">MRKLSPVADCLHLQLYRDCRDHYRQGQTKASLSLQHFLALETGFTLDKESNTMAIVCQDITVVLAFDSRELLIQWQVKIATNLGEDQQILVQVAAAPARSKISPGPAHLHIREHRFCLTSGVPPRLHGFWEINHLRKFGVVEGKFCFEGGSQCGKGEGLHVLMTDQGEDIAQALHLAGQGKPVTRKRSVARNVSVMESCSPRRANQWRADPLRCASDALHQSCAELSAGAFAPSTCSSSLYGSNHLPWPSSETSRVDSSDFGDACSFAEQVHSLHQEWSDEKLEVCQCSSASPIPAKRFSSTSTTCAANGCSSHLSKNAHQLSRCDSPSQHSTISRLTESNAYQVPARSIHCMSPKKVIERKCQMPPLASNCSCHSPKKGALQSASASEPFQPFCNYDTPKSAMLSINKDTAVAMEDQRDSMALPPDENYDKPRNLIENELAEATNLQYSNYDVPPSSLQFPPMNVTPQCTKVVMEREDCQMLVCPCNRVFNWLSLPYCRRGYGIESSAAKMCKVQLIKNEILGAQLPYHFQQPRFHENHQSISTTEAQQESIPTINKVEDCIEQSSVICESVSEVPSHNTSESAKPVQTNYANLEFADSLMLYENSRDIINRVASSVENNDKHESIQSETRNEEESRVHDSDNRTGQSCCKCGHSCTEADKRIEKENIASEVKKQDDYTLMDPDDFKDNSQSRQNSSGQSSKWSTEKEGPFQEYLHMSPLTNRDDSEVVQPVFSSQKHQLRSESISHFPAAFQRQKSLEMCKVPGRPVPCVDQSSVSATSSPYMRRHFRFFKDDLCYQTQTSQFDRRRSNSVDYGNYLDSTTLQNTTRKFVNNSTMLNTGKLRQTTVSHETTSGPPLAVFDNDIVKAENNDRENGVGKRKTMHGDNASGQQQMEASPVAVRRSCSVPCKSAHNRDSSSSNDSGVSAGSPKRQVEFELASCPEKMAANNPNSLTINSVHNSSCIHSSLPRKSKSIDPLQELTFQFQIAKRSIKPGDEAPAAQENKETYKGNGNSSTAILGIDSQSTSSATSDMSDYIETLSLSSYSSSDTPDGLRLSRTAVITLKPRSGKEYHKVDRCYILDEESNKRTNNRVSTTIPEKAESPSPGYASGSPGN</sequence>
<dbReference type="AlphaFoldDB" id="A0A482X6F3"/>
<dbReference type="InterPro" id="IPR037746">
    <property type="entry name" value="Dok-7"/>
</dbReference>
<dbReference type="Proteomes" id="UP000291343">
    <property type="component" value="Unassembled WGS sequence"/>
</dbReference>
<evidence type="ECO:0000259" key="2">
    <source>
        <dbReference type="PROSITE" id="PS51064"/>
    </source>
</evidence>